<feature type="domain" description="HDOD" evidence="1">
    <location>
        <begin position="44"/>
        <end position="240"/>
    </location>
</feature>
<protein>
    <submittedName>
        <fullName evidence="2">HDOD domain-containing protein</fullName>
    </submittedName>
</protein>
<dbReference type="InterPro" id="IPR013976">
    <property type="entry name" value="HDOD"/>
</dbReference>
<dbReference type="PANTHER" id="PTHR33525">
    <property type="match status" value="1"/>
</dbReference>
<dbReference type="PROSITE" id="PS51833">
    <property type="entry name" value="HDOD"/>
    <property type="match status" value="1"/>
</dbReference>
<dbReference type="PANTHER" id="PTHR33525:SF3">
    <property type="entry name" value="RIBONUCLEASE Y"/>
    <property type="match status" value="1"/>
</dbReference>
<dbReference type="Pfam" id="PF08668">
    <property type="entry name" value="HDOD"/>
    <property type="match status" value="1"/>
</dbReference>
<sequence length="326" mass="36382">MLQYAQHLTDNAGRMVILRMIPPREMSAQSLEKLRREVQEIGALPTLPEIPMRILELIADEKSSMEDISKLVERDPSLTANILKVANSAYYGVRQRVASLKLALAILGFNEIINIVTSISVVRIFPSHGRSASFDRNKFWKHSFGCASAAQMLARELRFETAGVDFVAGLLHDIGKLVMDQYFHPKLREIWSMKEKEGTPLLVAEEQVMGADHAVLGSWLAGSWNLPPVLAESITYHHRPLDVLALPTPSEKPALAAIIHLADILACEPELNFTETAEASQSFGDNLAWKIILAERPDLGRDALERFMGKYEEYREKVSALVLAVS</sequence>
<dbReference type="CDD" id="cd00077">
    <property type="entry name" value="HDc"/>
    <property type="match status" value="1"/>
</dbReference>
<dbReference type="EMBL" id="QZKI01000102">
    <property type="protein sequence ID" value="RJP67553.1"/>
    <property type="molecule type" value="Genomic_DNA"/>
</dbReference>
<evidence type="ECO:0000313" key="2">
    <source>
        <dbReference type="EMBL" id="RJP67553.1"/>
    </source>
</evidence>
<evidence type="ECO:0000313" key="3">
    <source>
        <dbReference type="Proteomes" id="UP000285961"/>
    </source>
</evidence>
<organism evidence="2 3">
    <name type="scientific">Candidatus Abyssobacteria bacterium SURF_17</name>
    <dbReference type="NCBI Taxonomy" id="2093361"/>
    <lineage>
        <taxon>Bacteria</taxon>
        <taxon>Pseudomonadati</taxon>
        <taxon>Candidatus Hydrogenedentota</taxon>
        <taxon>Candidatus Abyssobacteria</taxon>
    </lineage>
</organism>
<proteinExistence type="predicted"/>
<comment type="caution">
    <text evidence="2">The sequence shown here is derived from an EMBL/GenBank/DDBJ whole genome shotgun (WGS) entry which is preliminary data.</text>
</comment>
<dbReference type="InterPro" id="IPR003607">
    <property type="entry name" value="HD/PDEase_dom"/>
</dbReference>
<dbReference type="AlphaFoldDB" id="A0A419ETY1"/>
<reference evidence="2 3" key="1">
    <citation type="journal article" date="2017" name="ISME J.">
        <title>Energy and carbon metabolisms in a deep terrestrial subsurface fluid microbial community.</title>
        <authorList>
            <person name="Momper L."/>
            <person name="Jungbluth S.P."/>
            <person name="Lee M.D."/>
            <person name="Amend J.P."/>
        </authorList>
    </citation>
    <scope>NUCLEOTIDE SEQUENCE [LARGE SCALE GENOMIC DNA]</scope>
    <source>
        <strain evidence="2">SURF_17</strain>
    </source>
</reference>
<dbReference type="Gene3D" id="1.10.3210.10">
    <property type="entry name" value="Hypothetical protein af1432"/>
    <property type="match status" value="1"/>
</dbReference>
<evidence type="ECO:0000259" key="1">
    <source>
        <dbReference type="PROSITE" id="PS51833"/>
    </source>
</evidence>
<dbReference type="Proteomes" id="UP000285961">
    <property type="component" value="Unassembled WGS sequence"/>
</dbReference>
<dbReference type="NCBIfam" id="TIGR00277">
    <property type="entry name" value="HDIG"/>
    <property type="match status" value="1"/>
</dbReference>
<gene>
    <name evidence="2" type="ORF">C4532_14320</name>
</gene>
<dbReference type="SUPFAM" id="SSF109604">
    <property type="entry name" value="HD-domain/PDEase-like"/>
    <property type="match status" value="1"/>
</dbReference>
<name>A0A419ETY1_9BACT</name>
<dbReference type="InterPro" id="IPR006675">
    <property type="entry name" value="HDIG_dom"/>
</dbReference>
<dbReference type="InterPro" id="IPR052340">
    <property type="entry name" value="RNase_Y/CdgJ"/>
</dbReference>
<accession>A0A419ETY1</accession>